<name>A0A0N8HA68_9BACT</name>
<dbReference type="Pfam" id="PF07676">
    <property type="entry name" value="PD40"/>
    <property type="match status" value="4"/>
</dbReference>
<keyword evidence="3" id="KW-0998">Cell outer membrane</keyword>
<dbReference type="Gene3D" id="2.60.40.1120">
    <property type="entry name" value="Carboxypeptidase-like, regulatory domain"/>
    <property type="match status" value="1"/>
</dbReference>
<dbReference type="Proteomes" id="UP000050454">
    <property type="component" value="Unassembled WGS sequence"/>
</dbReference>
<feature type="signal peptide" evidence="6">
    <location>
        <begin position="1"/>
        <end position="23"/>
    </location>
</feature>
<dbReference type="Gene3D" id="1.25.40.10">
    <property type="entry name" value="Tetratricopeptide repeat domain"/>
    <property type="match status" value="1"/>
</dbReference>
<dbReference type="InterPro" id="IPR011042">
    <property type="entry name" value="6-blade_b-propeller_TolB-like"/>
</dbReference>
<dbReference type="RefSeq" id="WP_055143503.1">
    <property type="nucleotide sequence ID" value="NZ_JXSZ01000005.1"/>
</dbReference>
<dbReference type="AlphaFoldDB" id="A0A0N8HA68"/>
<proteinExistence type="predicted"/>
<dbReference type="InterPro" id="IPR006665">
    <property type="entry name" value="OmpA-like"/>
</dbReference>
<evidence type="ECO:0000256" key="2">
    <source>
        <dbReference type="ARBA" id="ARBA00023136"/>
    </source>
</evidence>
<dbReference type="GO" id="GO:0009279">
    <property type="term" value="C:cell outer membrane"/>
    <property type="evidence" value="ECO:0007669"/>
    <property type="project" value="UniProtKB-SubCell"/>
</dbReference>
<accession>A0A0N8HA68</accession>
<evidence type="ECO:0000259" key="7">
    <source>
        <dbReference type="PROSITE" id="PS51123"/>
    </source>
</evidence>
<dbReference type="PRINTS" id="PR01021">
    <property type="entry name" value="OMPADOMAIN"/>
</dbReference>
<keyword evidence="2 5" id="KW-0472">Membrane</keyword>
<dbReference type="CDD" id="cd07185">
    <property type="entry name" value="OmpA_C-like"/>
    <property type="match status" value="1"/>
</dbReference>
<sequence>MPLKNKLLFSVFAIVLNISALYAQDRKAVSFYKKAEESFKQRDLAGAKVFLQKAIERDAEYTLAYYLLGQISYAQRDVGGARQNFEKVVELDGGSNSYVRAYTFLASQYQKEQNHEKAMAYFQKALKNTKEGSRAYAQLKRDMAASEFALEALENPLVIKPKKMADVLNFKAMQYFPVFTADGEMIYFTARPQNGDENIYISKKVNNQWTEPESISKVINTDYNEGTCSISADGKTMVFTSCEGREGFGRCDLYISKFTEKGWSVPENLGPNVNSPEWDSQPALSPDGTVLVFSSNRFGGLGGKDLYVSTLDDMNSWSKAVNLGKVVNTIRDEVSPFLHANATTIFFASNGHTGLGGYDIFLTNKESGNFTEPFNLGYPVNDEQDQFSLVISADGKTAYYSKESGEAIDLYEFKMPDELTEKFSPTFYLKGKVTDLASGQPLEADIKLVDLKTRETLSSFRADVKGDYLAVLPQSGSYALYVEEPEYFFKSMSFSLDKASAKKNKILDVSLEKIEKERTEILNNIYFDEASWELKSESQVELSKLAELIWRNPTLKVEISGHTDDIGSPDSNQELSQKRAQSVVDYLVKEGLNEKNLEAKGFGETKPIVPNNSDENRQLNRRIELRFY</sequence>
<evidence type="ECO:0000313" key="8">
    <source>
        <dbReference type="EMBL" id="KPM49332.1"/>
    </source>
</evidence>
<dbReference type="SUPFAM" id="SSF103088">
    <property type="entry name" value="OmpA-like"/>
    <property type="match status" value="1"/>
</dbReference>
<keyword evidence="9" id="KW-1185">Reference proteome</keyword>
<comment type="subcellular location">
    <subcellularLocation>
        <location evidence="1">Cell outer membrane</location>
    </subcellularLocation>
</comment>
<dbReference type="PATRIC" id="fig|1605367.3.peg.1645"/>
<dbReference type="Gene3D" id="3.30.1330.60">
    <property type="entry name" value="OmpA-like domain"/>
    <property type="match status" value="1"/>
</dbReference>
<evidence type="ECO:0000256" key="3">
    <source>
        <dbReference type="ARBA" id="ARBA00023237"/>
    </source>
</evidence>
<dbReference type="Gene3D" id="2.120.10.30">
    <property type="entry name" value="TolB, C-terminal domain"/>
    <property type="match status" value="1"/>
</dbReference>
<dbReference type="InterPro" id="IPR019734">
    <property type="entry name" value="TPR_rpt"/>
</dbReference>
<keyword evidence="4" id="KW-0802">TPR repeat</keyword>
<evidence type="ECO:0000256" key="5">
    <source>
        <dbReference type="PROSITE-ProRule" id="PRU00473"/>
    </source>
</evidence>
<protein>
    <recommendedName>
        <fullName evidence="7">OmpA-like domain-containing protein</fullName>
    </recommendedName>
</protein>
<organism evidence="8 9">
    <name type="scientific">Jiulongibacter sediminis</name>
    <dbReference type="NCBI Taxonomy" id="1605367"/>
    <lineage>
        <taxon>Bacteria</taxon>
        <taxon>Pseudomonadati</taxon>
        <taxon>Bacteroidota</taxon>
        <taxon>Cytophagia</taxon>
        <taxon>Cytophagales</taxon>
        <taxon>Leadbetterellaceae</taxon>
        <taxon>Jiulongibacter</taxon>
    </lineage>
</organism>
<evidence type="ECO:0000313" key="9">
    <source>
        <dbReference type="Proteomes" id="UP000050454"/>
    </source>
</evidence>
<dbReference type="InterPro" id="IPR006664">
    <property type="entry name" value="OMP_bac"/>
</dbReference>
<reference evidence="8 9" key="1">
    <citation type="submission" date="2015-07" db="EMBL/GenBank/DDBJ databases">
        <title>The draft genome sequence of Leadbetterella sp. JN14-9.</title>
        <authorList>
            <person name="Liu Y."/>
            <person name="Du J."/>
            <person name="Shao Z."/>
        </authorList>
    </citation>
    <scope>NUCLEOTIDE SEQUENCE [LARGE SCALE GENOMIC DNA]</scope>
    <source>
        <strain evidence="8 9">JN14-9</strain>
    </source>
</reference>
<dbReference type="InterPro" id="IPR036737">
    <property type="entry name" value="OmpA-like_sf"/>
</dbReference>
<dbReference type="PROSITE" id="PS51123">
    <property type="entry name" value="OMPA_2"/>
    <property type="match status" value="1"/>
</dbReference>
<feature type="repeat" description="TPR" evidence="4">
    <location>
        <begin position="99"/>
        <end position="132"/>
    </location>
</feature>
<keyword evidence="6" id="KW-0732">Signal</keyword>
<dbReference type="EMBL" id="LGTQ01000005">
    <property type="protein sequence ID" value="KPM49332.1"/>
    <property type="molecule type" value="Genomic_DNA"/>
</dbReference>
<dbReference type="SUPFAM" id="SSF82171">
    <property type="entry name" value="DPP6 N-terminal domain-like"/>
    <property type="match status" value="1"/>
</dbReference>
<feature type="domain" description="OmpA-like" evidence="7">
    <location>
        <begin position="514"/>
        <end position="628"/>
    </location>
</feature>
<dbReference type="SMART" id="SM00028">
    <property type="entry name" value="TPR"/>
    <property type="match status" value="3"/>
</dbReference>
<dbReference type="PROSITE" id="PS50005">
    <property type="entry name" value="TPR"/>
    <property type="match status" value="2"/>
</dbReference>
<dbReference type="OrthoDB" id="9809364at2"/>
<dbReference type="InterPro" id="IPR050330">
    <property type="entry name" value="Bact_OuterMem_StrucFunc"/>
</dbReference>
<feature type="chain" id="PRO_5006026333" description="OmpA-like domain-containing protein" evidence="6">
    <location>
        <begin position="24"/>
        <end position="628"/>
    </location>
</feature>
<evidence type="ECO:0000256" key="4">
    <source>
        <dbReference type="PROSITE-ProRule" id="PRU00339"/>
    </source>
</evidence>
<dbReference type="Pfam" id="PF00691">
    <property type="entry name" value="OmpA"/>
    <property type="match status" value="1"/>
</dbReference>
<evidence type="ECO:0000256" key="6">
    <source>
        <dbReference type="SAM" id="SignalP"/>
    </source>
</evidence>
<gene>
    <name evidence="8" type="ORF">AFM12_01535</name>
</gene>
<dbReference type="Pfam" id="PF13181">
    <property type="entry name" value="TPR_8"/>
    <property type="match status" value="2"/>
</dbReference>
<feature type="repeat" description="TPR" evidence="4">
    <location>
        <begin position="62"/>
        <end position="95"/>
    </location>
</feature>
<dbReference type="PANTHER" id="PTHR30329">
    <property type="entry name" value="STATOR ELEMENT OF FLAGELLAR MOTOR COMPLEX"/>
    <property type="match status" value="1"/>
</dbReference>
<dbReference type="InterPro" id="IPR011659">
    <property type="entry name" value="WD40"/>
</dbReference>
<dbReference type="SUPFAM" id="SSF48452">
    <property type="entry name" value="TPR-like"/>
    <property type="match status" value="1"/>
</dbReference>
<dbReference type="PANTHER" id="PTHR30329:SF21">
    <property type="entry name" value="LIPOPROTEIN YIAD-RELATED"/>
    <property type="match status" value="1"/>
</dbReference>
<dbReference type="InterPro" id="IPR011990">
    <property type="entry name" value="TPR-like_helical_dom_sf"/>
</dbReference>
<dbReference type="STRING" id="1605367.AFM12_01535"/>
<evidence type="ECO:0000256" key="1">
    <source>
        <dbReference type="ARBA" id="ARBA00004442"/>
    </source>
</evidence>
<comment type="caution">
    <text evidence="8">The sequence shown here is derived from an EMBL/GenBank/DDBJ whole genome shotgun (WGS) entry which is preliminary data.</text>
</comment>